<sequence>MARKTRRKTARGKKKHEPSHEKEEQKAHSPLPVLPSLDDIPTFTLQSHTPSEEKSSRKRTANDISDTEEPSKEDSSNPSKRHRSSNEDTPKDSEDEGWQHIPIRRKKGEVSNRGDSYPELTISSQRINTWTRISDLQNLILHLLSFDAAPQWCLIKHKSAVRRVVYLYVPGLSMDLFDGRTPLSDPGESEALKMEHTTLGEFFPVSLSSRPLPKPLAPLSKIFSHVLPVRAGGDNNKIFSPVYNMLNIPVESDPKKAYNRRKHTPRLKISDLLLSTEDLIENEYPLHSSQLPADHPPPQPTPPTEGGEAAAAEPKKADQWVETPLTPCPPRINESGSTLEGYTIYSMDCEMVKTASGPSLARISLISFDGKLVFDSLVKPSEPILDYLTPFSGITEALLENITTTLPDIQNKLKELINANTILIGQSLNSDLNALKFKHPWIIDTSVIYDHPRGKPMKPSLKWLTQKFLKKEIQNQPSTGHDSIEDSRACLDLVKLKLEKGKDFGSTSANFESIFTKLSSSKPPKTGAVVEFGDVQKKFVNLAQFTKRATTDDDVVDGVLKAVNGDATGVSPVDFTFAQFKSLNTTRGWNNSYQKFITEMNTTLITPTSPPIVIPEKPVPLAGVELGKVVEETVERIQKIYEGLPKCSVLVVYSGTGDPVEMGRLNAMQAVYRKEFKVKKWDECTVKWTDVEDQALRRAVSEARKGIAMLAIK</sequence>
<dbReference type="EMBL" id="JAVHJL010000004">
    <property type="protein sequence ID" value="KAK6505482.1"/>
    <property type="molecule type" value="Genomic_DNA"/>
</dbReference>
<feature type="region of interest" description="Disordered" evidence="7">
    <location>
        <begin position="1"/>
        <end position="114"/>
    </location>
</feature>
<dbReference type="AlphaFoldDB" id="A0AAV9WBI7"/>
<dbReference type="Gene3D" id="3.30.420.10">
    <property type="entry name" value="Ribonuclease H-like superfamily/Ribonuclease H"/>
    <property type="match status" value="1"/>
</dbReference>
<evidence type="ECO:0000256" key="2">
    <source>
        <dbReference type="ARBA" id="ARBA00006357"/>
    </source>
</evidence>
<comment type="caution">
    <text evidence="9">The sequence shown here is derived from an EMBL/GenBank/DDBJ whole genome shotgun (WGS) entry which is preliminary data.</text>
</comment>
<evidence type="ECO:0000256" key="6">
    <source>
        <dbReference type="ARBA" id="ARBA00023242"/>
    </source>
</evidence>
<keyword evidence="5" id="KW-0269">Exonuclease</keyword>
<gene>
    <name evidence="9" type="ORF">TWF481_007380</name>
</gene>
<dbReference type="GO" id="GO:0003676">
    <property type="term" value="F:nucleic acid binding"/>
    <property type="evidence" value="ECO:0007669"/>
    <property type="project" value="InterPro"/>
</dbReference>
<dbReference type="InterPro" id="IPR013520">
    <property type="entry name" value="Ribonucl_H"/>
</dbReference>
<dbReference type="Proteomes" id="UP001370758">
    <property type="component" value="Unassembled WGS sequence"/>
</dbReference>
<dbReference type="CDD" id="cd06145">
    <property type="entry name" value="REX1_like"/>
    <property type="match status" value="1"/>
</dbReference>
<name>A0AAV9WBI7_9PEZI</name>
<reference evidence="9 10" key="1">
    <citation type="submission" date="2023-08" db="EMBL/GenBank/DDBJ databases">
        <authorList>
            <person name="Palmer J.M."/>
        </authorList>
    </citation>
    <scope>NUCLEOTIDE SEQUENCE [LARGE SCALE GENOMIC DNA]</scope>
    <source>
        <strain evidence="9 10">TWF481</strain>
    </source>
</reference>
<feature type="region of interest" description="Disordered" evidence="7">
    <location>
        <begin position="287"/>
        <end position="333"/>
    </location>
</feature>
<dbReference type="GO" id="GO:0004527">
    <property type="term" value="F:exonuclease activity"/>
    <property type="evidence" value="ECO:0007669"/>
    <property type="project" value="UniProtKB-KW"/>
</dbReference>
<dbReference type="InterPro" id="IPR047021">
    <property type="entry name" value="REXO1/3/4-like"/>
</dbReference>
<feature type="compositionally biased region" description="Basic residues" evidence="7">
    <location>
        <begin position="1"/>
        <end position="17"/>
    </location>
</feature>
<dbReference type="PANTHER" id="PTHR12801:SF115">
    <property type="entry name" value="FI18136P1-RELATED"/>
    <property type="match status" value="1"/>
</dbReference>
<accession>A0AAV9WBI7</accession>
<dbReference type="SMART" id="SM00479">
    <property type="entry name" value="EXOIII"/>
    <property type="match status" value="1"/>
</dbReference>
<evidence type="ECO:0000313" key="10">
    <source>
        <dbReference type="Proteomes" id="UP001370758"/>
    </source>
</evidence>
<keyword evidence="4" id="KW-0378">Hydrolase</keyword>
<dbReference type="FunFam" id="3.30.420.10:FF:000019">
    <property type="entry name" value="RNA exonuclease NEF-sp"/>
    <property type="match status" value="1"/>
</dbReference>
<evidence type="ECO:0000256" key="1">
    <source>
        <dbReference type="ARBA" id="ARBA00004123"/>
    </source>
</evidence>
<comment type="subcellular location">
    <subcellularLocation>
        <location evidence="1">Nucleus</location>
    </subcellularLocation>
</comment>
<evidence type="ECO:0000256" key="5">
    <source>
        <dbReference type="ARBA" id="ARBA00022839"/>
    </source>
</evidence>
<keyword evidence="10" id="KW-1185">Reference proteome</keyword>
<feature type="compositionally biased region" description="Basic and acidic residues" evidence="7">
    <location>
        <begin position="18"/>
        <end position="27"/>
    </location>
</feature>
<dbReference type="Pfam" id="PF00929">
    <property type="entry name" value="RNase_T"/>
    <property type="match status" value="1"/>
</dbReference>
<comment type="similarity">
    <text evidence="2">Belongs to the REXO1/REXO3 family.</text>
</comment>
<dbReference type="GO" id="GO:0005634">
    <property type="term" value="C:nucleus"/>
    <property type="evidence" value="ECO:0007669"/>
    <property type="project" value="UniProtKB-SubCell"/>
</dbReference>
<protein>
    <recommendedName>
        <fullName evidence="8">Exonuclease domain-containing protein</fullName>
    </recommendedName>
</protein>
<dbReference type="InterPro" id="IPR034922">
    <property type="entry name" value="REX1-like_exo"/>
</dbReference>
<organism evidence="9 10">
    <name type="scientific">Arthrobotrys musiformis</name>
    <dbReference type="NCBI Taxonomy" id="47236"/>
    <lineage>
        <taxon>Eukaryota</taxon>
        <taxon>Fungi</taxon>
        <taxon>Dikarya</taxon>
        <taxon>Ascomycota</taxon>
        <taxon>Pezizomycotina</taxon>
        <taxon>Orbiliomycetes</taxon>
        <taxon>Orbiliales</taxon>
        <taxon>Orbiliaceae</taxon>
        <taxon>Arthrobotrys</taxon>
    </lineage>
</organism>
<keyword evidence="3" id="KW-0540">Nuclease</keyword>
<evidence type="ECO:0000256" key="3">
    <source>
        <dbReference type="ARBA" id="ARBA00022722"/>
    </source>
</evidence>
<evidence type="ECO:0000256" key="7">
    <source>
        <dbReference type="SAM" id="MobiDB-lite"/>
    </source>
</evidence>
<dbReference type="InterPro" id="IPR036397">
    <property type="entry name" value="RNaseH_sf"/>
</dbReference>
<keyword evidence="6" id="KW-0539">Nucleus</keyword>
<dbReference type="SUPFAM" id="SSF53098">
    <property type="entry name" value="Ribonuclease H-like"/>
    <property type="match status" value="1"/>
</dbReference>
<feature type="compositionally biased region" description="Pro residues" evidence="7">
    <location>
        <begin position="294"/>
        <end position="303"/>
    </location>
</feature>
<dbReference type="InterPro" id="IPR012337">
    <property type="entry name" value="RNaseH-like_sf"/>
</dbReference>
<feature type="domain" description="Exonuclease" evidence="8">
    <location>
        <begin position="343"/>
        <end position="503"/>
    </location>
</feature>
<evidence type="ECO:0000259" key="8">
    <source>
        <dbReference type="SMART" id="SM00479"/>
    </source>
</evidence>
<dbReference type="PANTHER" id="PTHR12801">
    <property type="entry name" value="RNA EXONUCLEASE REXO1 / RECO3 FAMILY MEMBER-RELATED"/>
    <property type="match status" value="1"/>
</dbReference>
<evidence type="ECO:0000313" key="9">
    <source>
        <dbReference type="EMBL" id="KAK6505482.1"/>
    </source>
</evidence>
<proteinExistence type="inferred from homology"/>
<evidence type="ECO:0000256" key="4">
    <source>
        <dbReference type="ARBA" id="ARBA00022801"/>
    </source>
</evidence>